<dbReference type="EMBL" id="POUA01000057">
    <property type="protein sequence ID" value="PZG50588.1"/>
    <property type="molecule type" value="Genomic_DNA"/>
</dbReference>
<dbReference type="Pfam" id="PF12840">
    <property type="entry name" value="HTH_20"/>
    <property type="match status" value="1"/>
</dbReference>
<organism evidence="5 6">
    <name type="scientific">Spongiactinospora gelatinilytica</name>
    <dbReference type="NCBI Taxonomy" id="2666298"/>
    <lineage>
        <taxon>Bacteria</taxon>
        <taxon>Bacillati</taxon>
        <taxon>Actinomycetota</taxon>
        <taxon>Actinomycetes</taxon>
        <taxon>Streptosporangiales</taxon>
        <taxon>Streptosporangiaceae</taxon>
        <taxon>Spongiactinospora</taxon>
    </lineage>
</organism>
<dbReference type="InterPro" id="IPR036390">
    <property type="entry name" value="WH_DNA-bd_sf"/>
</dbReference>
<sequence length="195" mass="22426">MTYRVVVDEIADPAALKALANPLRQRILRCLERGEATSTSLAKELGVTTGGTSYNLRVLADNGFVEEVPGRASGRERWWRATRRDLRFPRYSEQDTESREALDWLNRLWSSEYAEAHERFQRARDRLGDWRDAEPYSRGTIRVTLAQLERFFLEYLDLLNKYAAPGDEGDEGEEVSDAREVMTCFVAFPDVPEDT</sequence>
<evidence type="ECO:0000256" key="3">
    <source>
        <dbReference type="ARBA" id="ARBA00023163"/>
    </source>
</evidence>
<comment type="caution">
    <text evidence="5">The sequence shown here is derived from an EMBL/GenBank/DDBJ whole genome shotgun (WGS) entry which is preliminary data.</text>
</comment>
<evidence type="ECO:0000313" key="5">
    <source>
        <dbReference type="EMBL" id="PZG50588.1"/>
    </source>
</evidence>
<name>A0A2W2HLG3_9ACTN</name>
<dbReference type="SUPFAM" id="SSF46785">
    <property type="entry name" value="Winged helix' DNA-binding domain"/>
    <property type="match status" value="1"/>
</dbReference>
<evidence type="ECO:0000259" key="4">
    <source>
        <dbReference type="SMART" id="SM00418"/>
    </source>
</evidence>
<dbReference type="InterPro" id="IPR001845">
    <property type="entry name" value="HTH_ArsR_DNA-bd_dom"/>
</dbReference>
<dbReference type="PANTHER" id="PTHR33154:SF33">
    <property type="entry name" value="TRANSCRIPTIONAL REPRESSOR SDPR"/>
    <property type="match status" value="1"/>
</dbReference>
<dbReference type="PANTHER" id="PTHR33154">
    <property type="entry name" value="TRANSCRIPTIONAL REGULATOR, ARSR FAMILY"/>
    <property type="match status" value="1"/>
</dbReference>
<protein>
    <submittedName>
        <fullName evidence="5">Transcriptional regulator</fullName>
    </submittedName>
</protein>
<evidence type="ECO:0000256" key="1">
    <source>
        <dbReference type="ARBA" id="ARBA00023015"/>
    </source>
</evidence>
<dbReference type="CDD" id="cd00090">
    <property type="entry name" value="HTH_ARSR"/>
    <property type="match status" value="1"/>
</dbReference>
<gene>
    <name evidence="5" type="ORF">C1I98_10155</name>
</gene>
<dbReference type="InterPro" id="IPR036388">
    <property type="entry name" value="WH-like_DNA-bd_sf"/>
</dbReference>
<dbReference type="InterPro" id="IPR051081">
    <property type="entry name" value="HTH_MetalResp_TranReg"/>
</dbReference>
<feature type="domain" description="HTH arsR-type" evidence="4">
    <location>
        <begin position="14"/>
        <end position="93"/>
    </location>
</feature>
<keyword evidence="6" id="KW-1185">Reference proteome</keyword>
<dbReference type="SMART" id="SM00418">
    <property type="entry name" value="HTH_ARSR"/>
    <property type="match status" value="1"/>
</dbReference>
<evidence type="ECO:0000256" key="2">
    <source>
        <dbReference type="ARBA" id="ARBA00023125"/>
    </source>
</evidence>
<dbReference type="GO" id="GO:0003677">
    <property type="term" value="F:DNA binding"/>
    <property type="evidence" value="ECO:0007669"/>
    <property type="project" value="UniProtKB-KW"/>
</dbReference>
<dbReference type="Proteomes" id="UP000248544">
    <property type="component" value="Unassembled WGS sequence"/>
</dbReference>
<keyword evidence="1" id="KW-0805">Transcription regulation</keyword>
<accession>A0A2W2HLG3</accession>
<dbReference type="AlphaFoldDB" id="A0A2W2HLG3"/>
<dbReference type="Gene3D" id="1.10.10.10">
    <property type="entry name" value="Winged helix-like DNA-binding domain superfamily/Winged helix DNA-binding domain"/>
    <property type="match status" value="1"/>
</dbReference>
<dbReference type="GO" id="GO:0003700">
    <property type="term" value="F:DNA-binding transcription factor activity"/>
    <property type="evidence" value="ECO:0007669"/>
    <property type="project" value="InterPro"/>
</dbReference>
<keyword evidence="2" id="KW-0238">DNA-binding</keyword>
<reference evidence="5 6" key="1">
    <citation type="submission" date="2018-01" db="EMBL/GenBank/DDBJ databases">
        <title>Draft genome sequence of Sphaerisporangium sp. 7K107.</title>
        <authorList>
            <person name="Sahin N."/>
            <person name="Saygin H."/>
            <person name="Ay H."/>
        </authorList>
    </citation>
    <scope>NUCLEOTIDE SEQUENCE [LARGE SCALE GENOMIC DNA]</scope>
    <source>
        <strain evidence="5 6">7K107</strain>
    </source>
</reference>
<proteinExistence type="predicted"/>
<keyword evidence="3" id="KW-0804">Transcription</keyword>
<dbReference type="InterPro" id="IPR011991">
    <property type="entry name" value="ArsR-like_HTH"/>
</dbReference>
<evidence type="ECO:0000313" key="6">
    <source>
        <dbReference type="Proteomes" id="UP000248544"/>
    </source>
</evidence>